<dbReference type="Proteomes" id="UP001165136">
    <property type="component" value="Unassembled WGS sequence"/>
</dbReference>
<gene>
    <name evidence="2" type="ORF">Atai01_67790</name>
</gene>
<feature type="domain" description="GCN5-related N-acetyltransferase-like" evidence="1">
    <location>
        <begin position="285"/>
        <end position="341"/>
    </location>
</feature>
<dbReference type="Pfam" id="PF13344">
    <property type="entry name" value="Hydrolase_6"/>
    <property type="match status" value="1"/>
</dbReference>
<dbReference type="RefSeq" id="WP_052372035.1">
    <property type="nucleotide sequence ID" value="NZ_BSTI01000020.1"/>
</dbReference>
<dbReference type="PANTHER" id="PTHR19288">
    <property type="entry name" value="4-NITROPHENYLPHOSPHATASE-RELATED"/>
    <property type="match status" value="1"/>
</dbReference>
<dbReference type="InterPro" id="IPR006357">
    <property type="entry name" value="HAD-SF_hydro_IIA"/>
</dbReference>
<dbReference type="NCBIfam" id="TIGR01460">
    <property type="entry name" value="HAD-SF-IIA"/>
    <property type="match status" value="1"/>
</dbReference>
<evidence type="ECO:0000313" key="3">
    <source>
        <dbReference type="Proteomes" id="UP001165136"/>
    </source>
</evidence>
<reference evidence="2" key="1">
    <citation type="submission" date="2023-03" db="EMBL/GenBank/DDBJ databases">
        <title>Amycolatopsis taiwanensis NBRC 103393.</title>
        <authorList>
            <person name="Ichikawa N."/>
            <person name="Sato H."/>
            <person name="Tonouchi N."/>
        </authorList>
    </citation>
    <scope>NUCLEOTIDE SEQUENCE</scope>
    <source>
        <strain evidence="2">NBRC 103393</strain>
    </source>
</reference>
<dbReference type="PANTHER" id="PTHR19288:SF95">
    <property type="entry name" value="D-GLYCEROL 3-PHOSPHATE PHOSPHATASE"/>
    <property type="match status" value="1"/>
</dbReference>
<dbReference type="GO" id="GO:0016791">
    <property type="term" value="F:phosphatase activity"/>
    <property type="evidence" value="ECO:0007669"/>
    <property type="project" value="TreeGrafter"/>
</dbReference>
<dbReference type="InterPro" id="IPR041065">
    <property type="entry name" value="GNAT-like"/>
</dbReference>
<dbReference type="InterPro" id="IPR036412">
    <property type="entry name" value="HAD-like_sf"/>
</dbReference>
<dbReference type="AlphaFoldDB" id="A0A9W6VIY2"/>
<dbReference type="Gene3D" id="3.30.300.290">
    <property type="match status" value="1"/>
</dbReference>
<dbReference type="SUPFAM" id="SSF56784">
    <property type="entry name" value="HAD-like"/>
    <property type="match status" value="1"/>
</dbReference>
<dbReference type="Pfam" id="PF18407">
    <property type="entry name" value="GNAT_like"/>
    <property type="match status" value="1"/>
</dbReference>
<dbReference type="Gene3D" id="3.40.50.1000">
    <property type="entry name" value="HAD superfamily/HAD-like"/>
    <property type="match status" value="2"/>
</dbReference>
<dbReference type="GO" id="GO:0005737">
    <property type="term" value="C:cytoplasm"/>
    <property type="evidence" value="ECO:0007669"/>
    <property type="project" value="TreeGrafter"/>
</dbReference>
<dbReference type="InterPro" id="IPR023214">
    <property type="entry name" value="HAD_sf"/>
</dbReference>
<evidence type="ECO:0000259" key="1">
    <source>
        <dbReference type="Pfam" id="PF18407"/>
    </source>
</evidence>
<protein>
    <submittedName>
        <fullName evidence="2">Acid sugar phosphatase</fullName>
    </submittedName>
</protein>
<organism evidence="2 3">
    <name type="scientific">Amycolatopsis taiwanensis</name>
    <dbReference type="NCBI Taxonomy" id="342230"/>
    <lineage>
        <taxon>Bacteria</taxon>
        <taxon>Bacillati</taxon>
        <taxon>Actinomycetota</taxon>
        <taxon>Actinomycetes</taxon>
        <taxon>Pseudonocardiales</taxon>
        <taxon>Pseudonocardiaceae</taxon>
        <taxon>Amycolatopsis</taxon>
    </lineage>
</organism>
<name>A0A9W6VIY2_9PSEU</name>
<evidence type="ECO:0000313" key="2">
    <source>
        <dbReference type="EMBL" id="GLY70160.1"/>
    </source>
</evidence>
<sequence>MPDPVGETPAVDHTPLHACYDTVLFDLDGTVYRGSEPVPGAVETVRALRGREVAVRFVTNNASKGPEDVVAHLRAFGIDAEPAEVSTSAQAAATVLANHLSSGSAVLIVGAPALEAEVEAAGLRPVRKADDDVAAVVQGHWTETGWGDLAEACLAIRAGALWVAANVDATLPTERGELPGNGSMVAALRAATGAEPEVAGKPEAPLFTTAAASAGGRRALVVGDRLETDIAGAIAAGLDSLAVLTGVATPATLLAAPATARPRYLAADMSGLATPAEQSLIGPKPGWRVLAGDDALMVSANGSADRLQLLRALCHTAWETGVTAVRAADEQARSALVDLGLAR</sequence>
<keyword evidence="3" id="KW-1185">Reference proteome</keyword>
<accession>A0A9W6VIY2</accession>
<comment type="caution">
    <text evidence="2">The sequence shown here is derived from an EMBL/GenBank/DDBJ whole genome shotgun (WGS) entry which is preliminary data.</text>
</comment>
<dbReference type="EMBL" id="BSTI01000020">
    <property type="protein sequence ID" value="GLY70160.1"/>
    <property type="molecule type" value="Genomic_DNA"/>
</dbReference>
<proteinExistence type="predicted"/>
<dbReference type="Pfam" id="PF13242">
    <property type="entry name" value="Hydrolase_like"/>
    <property type="match status" value="1"/>
</dbReference>